<dbReference type="Proteomes" id="UP000601223">
    <property type="component" value="Unassembled WGS sequence"/>
</dbReference>
<keyword evidence="1" id="KW-0732">Signal</keyword>
<dbReference type="SUPFAM" id="SSF49464">
    <property type="entry name" value="Carboxypeptidase regulatory domain-like"/>
    <property type="match status" value="1"/>
</dbReference>
<protein>
    <recommendedName>
        <fullName evidence="4">Carboxypeptidase regulatory-like domain-containing protein</fullName>
    </recommendedName>
</protein>
<comment type="caution">
    <text evidence="2">The sequence shown here is derived from an EMBL/GenBank/DDBJ whole genome shotgun (WGS) entry which is preliminary data.</text>
</comment>
<evidence type="ECO:0000313" key="3">
    <source>
        <dbReference type="Proteomes" id="UP000601223"/>
    </source>
</evidence>
<dbReference type="EMBL" id="BONF01000012">
    <property type="protein sequence ID" value="GIF81273.1"/>
    <property type="molecule type" value="Genomic_DNA"/>
</dbReference>
<keyword evidence="3" id="KW-1185">Reference proteome</keyword>
<dbReference type="AlphaFoldDB" id="A0A8J3JM98"/>
<organism evidence="2 3">
    <name type="scientific">Catellatospora bangladeshensis</name>
    <dbReference type="NCBI Taxonomy" id="310355"/>
    <lineage>
        <taxon>Bacteria</taxon>
        <taxon>Bacillati</taxon>
        <taxon>Actinomycetota</taxon>
        <taxon>Actinomycetes</taxon>
        <taxon>Micromonosporales</taxon>
        <taxon>Micromonosporaceae</taxon>
        <taxon>Catellatospora</taxon>
    </lineage>
</organism>
<accession>A0A8J3JM98</accession>
<dbReference type="InterPro" id="IPR008969">
    <property type="entry name" value="CarboxyPept-like_regulatory"/>
</dbReference>
<gene>
    <name evidence="2" type="ORF">Cba03nite_26220</name>
</gene>
<name>A0A8J3JM98_9ACTN</name>
<reference evidence="2 3" key="1">
    <citation type="submission" date="2021-01" db="EMBL/GenBank/DDBJ databases">
        <title>Whole genome shotgun sequence of Catellatospora bangladeshensis NBRC 107357.</title>
        <authorList>
            <person name="Komaki H."/>
            <person name="Tamura T."/>
        </authorList>
    </citation>
    <scope>NUCLEOTIDE SEQUENCE [LARGE SCALE GENOMIC DNA]</scope>
    <source>
        <strain evidence="2 3">NBRC 107357</strain>
    </source>
</reference>
<feature type="chain" id="PRO_5035304519" description="Carboxypeptidase regulatory-like domain-containing protein" evidence="1">
    <location>
        <begin position="39"/>
        <end position="661"/>
    </location>
</feature>
<evidence type="ECO:0000313" key="2">
    <source>
        <dbReference type="EMBL" id="GIF81273.1"/>
    </source>
</evidence>
<sequence length="661" mass="69909">MANADLELGADMPRLFRRGALALACALLIPLVAVPAQAAGTTVTFSGLVRDYSTRSPLAGACVSVLPWGTAQPVGSACTDAEGYYRMEIACCTSSGDTWYALKATAVGYPEFWWNELAGWNSMRPQAVRSGDRRSASFDLLHQAPRVHGRITDEHGDPALGAVTLMTELHPGGYARAFSYGGQYTIENAPPGRFKIAVTGENLPLQYVPGKTTYEEGTWFEVGDGSDLTVDEQLLPPGGIELVAVDDVTGAPAQLCGALRQLNSGTTITRCTATDGSPAAWTGTFGEYDLVLTPRQRTHWSPEARTVVIEPGRTTRVEIRLKRAYALRTRVAMRADPGLHPRTCVAAVPAEPDGVVLTSSDRGARVAGTFCSDADGRLEIAPLDASRVRLFALPDQPTSLGYPQPAMQWVSVTGGTGDAAKAAVYQLAEGAFIDAPDIRLDHGGTVMGHVSTTAAPTDARICVQPFAPRPNLAVLMEHLGCAGSDGAYWINRIGPYAWPLRIAEREPVESAVTWSGGASSRLLAAPLRILPGKISYYDVTLPLGGLLYGTVAGATGGTVSVHDAYTGDLINAGSLTDGQFNLLGLNSGPVLVRLDTGTGGCWLRLPLDATNQRAVQTRAGAETDVALSVQGCTSQPTLYRIPVPRKPGTMTAPTRPQGLGR</sequence>
<evidence type="ECO:0000256" key="1">
    <source>
        <dbReference type="SAM" id="SignalP"/>
    </source>
</evidence>
<evidence type="ECO:0008006" key="4">
    <source>
        <dbReference type="Google" id="ProtNLM"/>
    </source>
</evidence>
<proteinExistence type="predicted"/>
<feature type="signal peptide" evidence="1">
    <location>
        <begin position="1"/>
        <end position="38"/>
    </location>
</feature>